<dbReference type="SUPFAM" id="SSF53187">
    <property type="entry name" value="Zn-dependent exopeptidases"/>
    <property type="match status" value="1"/>
</dbReference>
<dbReference type="Gene3D" id="3.40.630.10">
    <property type="entry name" value="Zn peptidases"/>
    <property type="match status" value="1"/>
</dbReference>
<dbReference type="Gene3D" id="3.30.70.360">
    <property type="match status" value="1"/>
</dbReference>
<accession>A0A417Y8Q1</accession>
<dbReference type="OrthoDB" id="9777385at2"/>
<keyword evidence="1" id="KW-0479">Metal-binding</keyword>
<dbReference type="PANTHER" id="PTHR11014">
    <property type="entry name" value="PEPTIDASE M20 FAMILY MEMBER"/>
    <property type="match status" value="1"/>
</dbReference>
<dbReference type="AlphaFoldDB" id="A0A417Y8Q1"/>
<dbReference type="NCBIfam" id="TIGR01891">
    <property type="entry name" value="amidohydrolases"/>
    <property type="match status" value="1"/>
</dbReference>
<evidence type="ECO:0000313" key="3">
    <source>
        <dbReference type="Proteomes" id="UP000283644"/>
    </source>
</evidence>
<dbReference type="RefSeq" id="WP_118922440.1">
    <property type="nucleotide sequence ID" value="NZ_QXGH01000009.1"/>
</dbReference>
<keyword evidence="2" id="KW-0378">Hydrolase</keyword>
<protein>
    <submittedName>
        <fullName evidence="2">Amidohydrolase</fullName>
    </submittedName>
</protein>
<comment type="caution">
    <text evidence="2">The sequence shown here is derived from an EMBL/GenBank/DDBJ whole genome shotgun (WGS) entry which is preliminary data.</text>
</comment>
<proteinExistence type="predicted"/>
<sequence>MSISSDPTAADPSPDQVERVINHVVEKHVDDLVDLRRDLHRHPELSWEERRTTDRVVELLELAGWRVTPSQRSGAIAEIGEGDRVIALRADLDALPVHDLTKDPWTSKVPGVAHACGHDVHTAALIGAAQALAEVHGRGMLPGRVRLLFQPAEEVMPGGAVHLINHGVLEDVERIFALHAEPAVDVGTIGVRTGPITSAADRIEVRLEGTGGHTSRPHLTGDLTFALAKITSELPAVLSRRMDPRAGVSVVWGMLRAGAAPNVIPDQGIAAGTVRILDSVAWAGVEAVVREAVIDIVRPYGVTAAVDYLQGVPPVVNDPVSARIINNAVDAVLGIHHRTDVPQSLGGEDFGWYLSDVPGAMFRLGTRTPGGATYDLHQGDLRIDEQSVAIGARVLAAVAARTLITAR</sequence>
<dbReference type="PANTHER" id="PTHR11014:SF63">
    <property type="entry name" value="METALLOPEPTIDASE, PUTATIVE (AFU_ORTHOLOGUE AFUA_6G09600)-RELATED"/>
    <property type="match status" value="1"/>
</dbReference>
<evidence type="ECO:0000256" key="1">
    <source>
        <dbReference type="PIRSR" id="PIRSR005962-1"/>
    </source>
</evidence>
<feature type="binding site" evidence="1">
    <location>
        <position position="179"/>
    </location>
    <ligand>
        <name>Mn(2+)</name>
        <dbReference type="ChEBI" id="CHEBI:29035"/>
        <label>2</label>
    </ligand>
</feature>
<dbReference type="PIRSF" id="PIRSF005962">
    <property type="entry name" value="Pept_M20D_amidohydro"/>
    <property type="match status" value="1"/>
</dbReference>
<comment type="cofactor">
    <cofactor evidence="1">
        <name>Mn(2+)</name>
        <dbReference type="ChEBI" id="CHEBI:29035"/>
    </cofactor>
    <text evidence="1">The Mn(2+) ion enhances activity.</text>
</comment>
<dbReference type="SUPFAM" id="SSF55031">
    <property type="entry name" value="Bacterial exopeptidase dimerisation domain"/>
    <property type="match status" value="1"/>
</dbReference>
<dbReference type="InterPro" id="IPR036264">
    <property type="entry name" value="Bact_exopeptidase_dim_dom"/>
</dbReference>
<keyword evidence="3" id="KW-1185">Reference proteome</keyword>
<reference evidence="2 3" key="1">
    <citation type="submission" date="2018-09" db="EMBL/GenBank/DDBJ databases">
        <title>Genome sequencing of Nocardioides immobilis CCTCC AB 2017083 for comparison to Nocardioides silvaticus.</title>
        <authorList>
            <person name="Li C."/>
            <person name="Wang G."/>
        </authorList>
    </citation>
    <scope>NUCLEOTIDE SEQUENCE [LARGE SCALE GENOMIC DNA]</scope>
    <source>
        <strain evidence="2 3">CCTCC AB 2017083</strain>
    </source>
</reference>
<feature type="binding site" evidence="1">
    <location>
        <position position="116"/>
    </location>
    <ligand>
        <name>Mn(2+)</name>
        <dbReference type="ChEBI" id="CHEBI:29035"/>
        <label>2</label>
    </ligand>
</feature>
<dbReference type="InterPro" id="IPR002933">
    <property type="entry name" value="Peptidase_M20"/>
</dbReference>
<dbReference type="GO" id="GO:0016787">
    <property type="term" value="F:hydrolase activity"/>
    <property type="evidence" value="ECO:0007669"/>
    <property type="project" value="UniProtKB-KW"/>
</dbReference>
<dbReference type="Proteomes" id="UP000283644">
    <property type="component" value="Unassembled WGS sequence"/>
</dbReference>
<dbReference type="EMBL" id="QXGH01000009">
    <property type="protein sequence ID" value="RHW28824.1"/>
    <property type="molecule type" value="Genomic_DNA"/>
</dbReference>
<evidence type="ECO:0000313" key="2">
    <source>
        <dbReference type="EMBL" id="RHW28824.1"/>
    </source>
</evidence>
<dbReference type="InterPro" id="IPR017439">
    <property type="entry name" value="Amidohydrolase"/>
</dbReference>
<feature type="binding site" evidence="1">
    <location>
        <position position="154"/>
    </location>
    <ligand>
        <name>Mn(2+)</name>
        <dbReference type="ChEBI" id="CHEBI:29035"/>
        <label>2</label>
    </ligand>
</feature>
<feature type="binding site" evidence="1">
    <location>
        <position position="377"/>
    </location>
    <ligand>
        <name>Mn(2+)</name>
        <dbReference type="ChEBI" id="CHEBI:29035"/>
        <label>2</label>
    </ligand>
</feature>
<keyword evidence="1" id="KW-0464">Manganese</keyword>
<dbReference type="GO" id="GO:0046872">
    <property type="term" value="F:metal ion binding"/>
    <property type="evidence" value="ECO:0007669"/>
    <property type="project" value="UniProtKB-KW"/>
</dbReference>
<name>A0A417Y8Q1_9ACTN</name>
<feature type="binding site" evidence="1">
    <location>
        <position position="118"/>
    </location>
    <ligand>
        <name>Mn(2+)</name>
        <dbReference type="ChEBI" id="CHEBI:29035"/>
        <label>2</label>
    </ligand>
</feature>
<dbReference type="Pfam" id="PF01546">
    <property type="entry name" value="Peptidase_M20"/>
    <property type="match status" value="1"/>
</dbReference>
<gene>
    <name evidence="2" type="ORF">D0Z08_02980</name>
</gene>
<organism evidence="2 3">
    <name type="scientific">Nocardioides immobilis</name>
    <dbReference type="NCBI Taxonomy" id="2049295"/>
    <lineage>
        <taxon>Bacteria</taxon>
        <taxon>Bacillati</taxon>
        <taxon>Actinomycetota</taxon>
        <taxon>Actinomycetes</taxon>
        <taxon>Propionibacteriales</taxon>
        <taxon>Nocardioidaceae</taxon>
        <taxon>Nocardioides</taxon>
    </lineage>
</organism>